<reference evidence="3" key="1">
    <citation type="journal article" date="2019" name="Int. J. Syst. Evol. Microbiol.">
        <title>The Global Catalogue of Microorganisms (GCM) 10K type strain sequencing project: providing services to taxonomists for standard genome sequencing and annotation.</title>
        <authorList>
            <consortium name="The Broad Institute Genomics Platform"/>
            <consortium name="The Broad Institute Genome Sequencing Center for Infectious Disease"/>
            <person name="Wu L."/>
            <person name="Ma J."/>
        </authorList>
    </citation>
    <scope>NUCLEOTIDE SEQUENCE [LARGE SCALE GENOMIC DNA]</scope>
    <source>
        <strain evidence="3">ZS-22-S1</strain>
    </source>
</reference>
<dbReference type="Pfam" id="PF04972">
    <property type="entry name" value="BON"/>
    <property type="match status" value="1"/>
</dbReference>
<gene>
    <name evidence="2" type="ORF">ACFPCV_29845</name>
</gene>
<dbReference type="PANTHER" id="PTHR33824">
    <property type="entry name" value="POLYKETIDE CYCLASE/DEHYDRASE AND LIPID TRANSPORT SUPERFAMILY PROTEIN"/>
    <property type="match status" value="1"/>
</dbReference>
<dbReference type="EMBL" id="JBHSIS010000020">
    <property type="protein sequence ID" value="MFC4857722.1"/>
    <property type="molecule type" value="Genomic_DNA"/>
</dbReference>
<dbReference type="InterPro" id="IPR007055">
    <property type="entry name" value="BON_dom"/>
</dbReference>
<dbReference type="Gene3D" id="3.30.1340.30">
    <property type="match status" value="1"/>
</dbReference>
<evidence type="ECO:0000313" key="3">
    <source>
        <dbReference type="Proteomes" id="UP001595859"/>
    </source>
</evidence>
<comment type="caution">
    <text evidence="2">The sequence shown here is derived from an EMBL/GenBank/DDBJ whole genome shotgun (WGS) entry which is preliminary data.</text>
</comment>
<evidence type="ECO:0000313" key="2">
    <source>
        <dbReference type="EMBL" id="MFC4857722.1"/>
    </source>
</evidence>
<keyword evidence="3" id="KW-1185">Reference proteome</keyword>
<dbReference type="InterPro" id="IPR047137">
    <property type="entry name" value="ORF3"/>
</dbReference>
<name>A0ABV9S7R8_9PSEU</name>
<protein>
    <submittedName>
        <fullName evidence="2">SRPBCC family protein</fullName>
    </submittedName>
</protein>
<dbReference type="Pfam" id="PF10604">
    <property type="entry name" value="Polyketide_cyc2"/>
    <property type="match status" value="1"/>
</dbReference>
<feature type="domain" description="BON" evidence="1">
    <location>
        <begin position="49"/>
        <end position="107"/>
    </location>
</feature>
<sequence length="341" mass="36058">MGTRLRGRAMRVARRIGHGRRALGHDLASRGHGVLATARYLVAGRRVEDDVLHERLRSELGRHVRHPHAVRVDVDGGHVTLTGDVLAGEAGRTRRALRRVPGVHGVTAAWTTHADTAGVSALQGAGRVPRSRHWSPSTRLLAGTAAAGTLLAARRAPAPLAWALRGTGAAVGARAVANLPLRRVTGVGAGREAVTHQAAVCVTATPEQVWAVVGDYGNFAAIMPDVLRVDRSEDGRLSHWEIRGPGGLPVGFDAEETAREEGRWLSWQTRDGQRLAHAGTLRLDPVGVGRTRVQVRLTCNPVTGVVGNAVAALLGASPARRLQDGLAHLKTAVETDAVTAP</sequence>
<dbReference type="InterPro" id="IPR023393">
    <property type="entry name" value="START-like_dom_sf"/>
</dbReference>
<evidence type="ECO:0000259" key="1">
    <source>
        <dbReference type="Pfam" id="PF04972"/>
    </source>
</evidence>
<dbReference type="Proteomes" id="UP001595859">
    <property type="component" value="Unassembled WGS sequence"/>
</dbReference>
<dbReference type="Gene3D" id="3.30.530.20">
    <property type="match status" value="1"/>
</dbReference>
<organism evidence="2 3">
    <name type="scientific">Actinophytocola glycyrrhizae</name>
    <dbReference type="NCBI Taxonomy" id="2044873"/>
    <lineage>
        <taxon>Bacteria</taxon>
        <taxon>Bacillati</taxon>
        <taxon>Actinomycetota</taxon>
        <taxon>Actinomycetes</taxon>
        <taxon>Pseudonocardiales</taxon>
        <taxon>Pseudonocardiaceae</taxon>
    </lineage>
</organism>
<dbReference type="SUPFAM" id="SSF55961">
    <property type="entry name" value="Bet v1-like"/>
    <property type="match status" value="1"/>
</dbReference>
<accession>A0ABV9S7R8</accession>
<dbReference type="RefSeq" id="WP_378060051.1">
    <property type="nucleotide sequence ID" value="NZ_JBHSIS010000020.1"/>
</dbReference>
<proteinExistence type="predicted"/>
<dbReference type="InterPro" id="IPR019587">
    <property type="entry name" value="Polyketide_cyclase/dehydratase"/>
</dbReference>
<dbReference type="PANTHER" id="PTHR33824:SF7">
    <property type="entry name" value="POLYKETIDE CYCLASE_DEHYDRASE AND LIPID TRANSPORT SUPERFAMILY PROTEIN"/>
    <property type="match status" value="1"/>
</dbReference>